<dbReference type="AlphaFoldDB" id="A0A8A1M2Q6"/>
<dbReference type="VEuPathDB" id="FungiDB:I7I51_04671"/>
<sequence length="223" mass="24596">MPKDEQPARARCAGIEDSGSKTRREGFGTGDDGDSQWWMKALVGRGRQSDGNRTAAQRKDQSNRAASRVQGKREELVRRGGCKQSTGNVEGWWLTMEGWKRGEDRGRVSSYLCARFSSASSSFATSTSHLNIQRILVLTNEIVMSPEKASKYDTNSLFMFKTQIRTKFVQESCGGKGRRACGDETGKELVLVVGTRRSVDWMSGLLRLAGATSKQSNVRSTVG</sequence>
<evidence type="ECO:0000256" key="1">
    <source>
        <dbReference type="SAM" id="MobiDB-lite"/>
    </source>
</evidence>
<dbReference type="EMBL" id="CP069110">
    <property type="protein sequence ID" value="QSS59875.1"/>
    <property type="molecule type" value="Genomic_DNA"/>
</dbReference>
<accession>A0A8A1M2Q6</accession>
<reference evidence="2" key="1">
    <citation type="submission" date="2021-01" db="EMBL/GenBank/DDBJ databases">
        <title>Chromosome-level genome assembly of a human fungal pathogen reveals clustering of transcriptionally co-regulated genes.</title>
        <authorList>
            <person name="Voorhies M."/>
            <person name="Cohen S."/>
            <person name="Shea T.P."/>
            <person name="Petrus S."/>
            <person name="Munoz J.F."/>
            <person name="Poplawski S."/>
            <person name="Goldman W.E."/>
            <person name="Michael T."/>
            <person name="Cuomo C.A."/>
            <person name="Sil A."/>
            <person name="Beyhan S."/>
        </authorList>
    </citation>
    <scope>NUCLEOTIDE SEQUENCE</scope>
    <source>
        <strain evidence="2">WU24</strain>
    </source>
</reference>
<protein>
    <submittedName>
        <fullName evidence="2">Uncharacterized protein</fullName>
    </submittedName>
</protein>
<feature type="region of interest" description="Disordered" evidence="1">
    <location>
        <begin position="1"/>
        <end position="82"/>
    </location>
</feature>
<organism evidence="2 3">
    <name type="scientific">Ajellomyces capsulatus</name>
    <name type="common">Darling's disease fungus</name>
    <name type="synonym">Histoplasma capsulatum</name>
    <dbReference type="NCBI Taxonomy" id="5037"/>
    <lineage>
        <taxon>Eukaryota</taxon>
        <taxon>Fungi</taxon>
        <taxon>Dikarya</taxon>
        <taxon>Ascomycota</taxon>
        <taxon>Pezizomycotina</taxon>
        <taxon>Eurotiomycetes</taxon>
        <taxon>Eurotiomycetidae</taxon>
        <taxon>Onygenales</taxon>
        <taxon>Ajellomycetaceae</taxon>
        <taxon>Histoplasma</taxon>
    </lineage>
</organism>
<dbReference type="Proteomes" id="UP000663671">
    <property type="component" value="Chromosome 4"/>
</dbReference>
<evidence type="ECO:0000313" key="3">
    <source>
        <dbReference type="Proteomes" id="UP000663671"/>
    </source>
</evidence>
<evidence type="ECO:0000313" key="2">
    <source>
        <dbReference type="EMBL" id="QSS59875.1"/>
    </source>
</evidence>
<gene>
    <name evidence="2" type="ORF">I7I51_04671</name>
</gene>
<proteinExistence type="predicted"/>
<name>A0A8A1M2Q6_AJECA</name>